<dbReference type="EC" id="3.1.1.97" evidence="6"/>
<comment type="pathway">
    <text evidence="1">Protein modification; peptidyl-diphthamide biosynthesis.</text>
</comment>
<keyword evidence="3" id="KW-0677">Repeat</keyword>
<gene>
    <name evidence="9" type="primary">LOC115629682</name>
</gene>
<evidence type="ECO:0000256" key="5">
    <source>
        <dbReference type="ARBA" id="ARBA00038092"/>
    </source>
</evidence>
<dbReference type="InterPro" id="IPR015943">
    <property type="entry name" value="WD40/YVTN_repeat-like_dom_sf"/>
</dbReference>
<protein>
    <recommendedName>
        <fullName evidence="6">methylated diphthine methylhydrolase</fullName>
        <ecNumber evidence="6">3.1.1.97</ecNumber>
    </recommendedName>
</protein>
<name>A0A6J2U127_DROLE</name>
<comment type="similarity">
    <text evidence="5">Belongs to the DPH7 family.</text>
</comment>
<keyword evidence="8" id="KW-1185">Reference proteome</keyword>
<dbReference type="Gene3D" id="2.130.10.10">
    <property type="entry name" value="YVTN repeat-like/Quinoprotein amine dehydrogenase"/>
    <property type="match status" value="1"/>
</dbReference>
<evidence type="ECO:0000313" key="9">
    <source>
        <dbReference type="RefSeq" id="XP_030382064.1"/>
    </source>
</evidence>
<dbReference type="InterPro" id="IPR052415">
    <property type="entry name" value="Diphthine_MTase"/>
</dbReference>
<dbReference type="AlphaFoldDB" id="A0A6J2U127"/>
<evidence type="ECO:0000256" key="6">
    <source>
        <dbReference type="ARBA" id="ARBA00039131"/>
    </source>
</evidence>
<dbReference type="InterPro" id="IPR036322">
    <property type="entry name" value="WD40_repeat_dom_sf"/>
</dbReference>
<dbReference type="GO" id="GO:0008168">
    <property type="term" value="F:methyltransferase activity"/>
    <property type="evidence" value="ECO:0007669"/>
    <property type="project" value="UniProtKB-KW"/>
</dbReference>
<dbReference type="GO" id="GO:0005737">
    <property type="term" value="C:cytoplasm"/>
    <property type="evidence" value="ECO:0007669"/>
    <property type="project" value="TreeGrafter"/>
</dbReference>
<evidence type="ECO:0000256" key="7">
    <source>
        <dbReference type="ARBA" id="ARBA00047551"/>
    </source>
</evidence>
<evidence type="ECO:0000256" key="2">
    <source>
        <dbReference type="ARBA" id="ARBA00022574"/>
    </source>
</evidence>
<keyword evidence="4" id="KW-0378">Hydrolase</keyword>
<comment type="catalytic activity">
    <reaction evidence="7">
        <text>diphthine methyl ester-[translation elongation factor 2] + H2O = diphthine-[translation elongation factor 2] + methanol + H(+)</text>
        <dbReference type="Rhea" id="RHEA:42656"/>
        <dbReference type="Rhea" id="RHEA-COMP:10172"/>
        <dbReference type="Rhea" id="RHEA-COMP:10173"/>
        <dbReference type="ChEBI" id="CHEBI:15377"/>
        <dbReference type="ChEBI" id="CHEBI:15378"/>
        <dbReference type="ChEBI" id="CHEBI:17790"/>
        <dbReference type="ChEBI" id="CHEBI:79005"/>
        <dbReference type="ChEBI" id="CHEBI:82696"/>
        <dbReference type="EC" id="3.1.1.97"/>
    </reaction>
</comment>
<dbReference type="OrthoDB" id="1930760at2759"/>
<dbReference type="GeneID" id="115629682"/>
<dbReference type="Pfam" id="PF00400">
    <property type="entry name" value="WD40"/>
    <property type="match status" value="1"/>
</dbReference>
<keyword evidence="2" id="KW-0853">WD repeat</keyword>
<dbReference type="SUPFAM" id="SSF50978">
    <property type="entry name" value="WD40 repeat-like"/>
    <property type="match status" value="1"/>
</dbReference>
<dbReference type="PANTHER" id="PTHR46042:SF1">
    <property type="entry name" value="DIPHTHINE METHYLTRANSFERASE"/>
    <property type="match status" value="1"/>
</dbReference>
<keyword evidence="9" id="KW-0489">Methyltransferase</keyword>
<keyword evidence="9" id="KW-0808">Transferase</keyword>
<evidence type="ECO:0000256" key="4">
    <source>
        <dbReference type="ARBA" id="ARBA00022801"/>
    </source>
</evidence>
<accession>A0A6J2U127</accession>
<evidence type="ECO:0000256" key="1">
    <source>
        <dbReference type="ARBA" id="ARBA00005156"/>
    </source>
</evidence>
<dbReference type="GO" id="GO:0017183">
    <property type="term" value="P:protein histidyl modification to diphthamide"/>
    <property type="evidence" value="ECO:0007669"/>
    <property type="project" value="TreeGrafter"/>
</dbReference>
<dbReference type="SMART" id="SM00320">
    <property type="entry name" value="WD40"/>
    <property type="match status" value="2"/>
</dbReference>
<evidence type="ECO:0000313" key="8">
    <source>
        <dbReference type="Proteomes" id="UP000504634"/>
    </source>
</evidence>
<evidence type="ECO:0000256" key="3">
    <source>
        <dbReference type="ARBA" id="ARBA00022737"/>
    </source>
</evidence>
<organism evidence="8 9">
    <name type="scientific">Drosophila lebanonensis</name>
    <name type="common">Fruit fly</name>
    <name type="synonym">Scaptodrosophila lebanonensis</name>
    <dbReference type="NCBI Taxonomy" id="7225"/>
    <lineage>
        <taxon>Eukaryota</taxon>
        <taxon>Metazoa</taxon>
        <taxon>Ecdysozoa</taxon>
        <taxon>Arthropoda</taxon>
        <taxon>Hexapoda</taxon>
        <taxon>Insecta</taxon>
        <taxon>Pterygota</taxon>
        <taxon>Neoptera</taxon>
        <taxon>Endopterygota</taxon>
        <taxon>Diptera</taxon>
        <taxon>Brachycera</taxon>
        <taxon>Muscomorpha</taxon>
        <taxon>Ephydroidea</taxon>
        <taxon>Drosophilidae</taxon>
        <taxon>Scaptodrosophila</taxon>
    </lineage>
</organism>
<dbReference type="RefSeq" id="XP_030382064.1">
    <property type="nucleotide sequence ID" value="XM_030526204.1"/>
</dbReference>
<dbReference type="GO" id="GO:0032259">
    <property type="term" value="P:methylation"/>
    <property type="evidence" value="ECO:0007669"/>
    <property type="project" value="UniProtKB-KW"/>
</dbReference>
<proteinExistence type="inferred from homology"/>
<reference evidence="9" key="1">
    <citation type="submission" date="2025-08" db="UniProtKB">
        <authorList>
            <consortium name="RefSeq"/>
        </authorList>
    </citation>
    <scope>IDENTIFICATION</scope>
    <source>
        <strain evidence="9">11010-0011.00</strain>
        <tissue evidence="9">Whole body</tissue>
    </source>
</reference>
<dbReference type="InterPro" id="IPR001680">
    <property type="entry name" value="WD40_rpt"/>
</dbReference>
<sequence length="360" mass="40078">MKFTTLHNIDTEYSADSVEWCGVDEEHSKYFACGTYQLVEGADEENGSETANRKRKGRIYLYGFDAASGALERLHSVDTAAILDMKWLPALRGSGGPLLATANAIGELEIYELLRADGGRLERRTCLALESKSETPPLALAFDWRRDGDALQLIVSDSLGQISQLVYTPQAELRQLVAWNAHGFEAWTCAFDKWTPQCVYTGGDDGLLNAYDLRTQQRLWTNKAHQAGVTALLSHPRFEHQLLTGSYDEQLRLFDTRAMKRTLAELSLHGGIWRLKPHPVHDELLLIACMYKNFSVVGLTAADGDARLSLLGTYDEHSSICYGADWAQTVAQPSGDQKLLHMATCSFYDHKLCVSAVEID</sequence>
<dbReference type="Proteomes" id="UP000504634">
    <property type="component" value="Unplaced"/>
</dbReference>
<dbReference type="PANTHER" id="PTHR46042">
    <property type="entry name" value="DIPHTHINE METHYLTRANSFERASE"/>
    <property type="match status" value="1"/>
</dbReference>
<dbReference type="GO" id="GO:0061685">
    <property type="term" value="F:diphthine methylesterase activity"/>
    <property type="evidence" value="ECO:0007669"/>
    <property type="project" value="UniProtKB-EC"/>
</dbReference>